<gene>
    <name evidence="1" type="ORF">NQ318_012704</name>
</gene>
<name>A0AAV8YIT8_9CUCU</name>
<evidence type="ECO:0000313" key="2">
    <source>
        <dbReference type="Proteomes" id="UP001162162"/>
    </source>
</evidence>
<dbReference type="PANTHER" id="PTHR47272">
    <property type="entry name" value="DDE_TNP_1_7 DOMAIN-CONTAINING PROTEIN"/>
    <property type="match status" value="1"/>
</dbReference>
<dbReference type="EMBL" id="JAPWTK010000094">
    <property type="protein sequence ID" value="KAJ8950838.1"/>
    <property type="molecule type" value="Genomic_DNA"/>
</dbReference>
<evidence type="ECO:0000313" key="1">
    <source>
        <dbReference type="EMBL" id="KAJ8950838.1"/>
    </source>
</evidence>
<reference evidence="1" key="1">
    <citation type="journal article" date="2023" name="Insect Mol. Biol.">
        <title>Genome sequencing provides insights into the evolution of gene families encoding plant cell wall-degrading enzymes in longhorned beetles.</title>
        <authorList>
            <person name="Shin N.R."/>
            <person name="Okamura Y."/>
            <person name="Kirsch R."/>
            <person name="Pauchet Y."/>
        </authorList>
    </citation>
    <scope>NUCLEOTIDE SEQUENCE</scope>
    <source>
        <strain evidence="1">AMC_N1</strain>
    </source>
</reference>
<dbReference type="AlphaFoldDB" id="A0AAV8YIT8"/>
<evidence type="ECO:0008006" key="3">
    <source>
        <dbReference type="Google" id="ProtNLM"/>
    </source>
</evidence>
<proteinExistence type="predicted"/>
<dbReference type="Proteomes" id="UP001162162">
    <property type="component" value="Unassembled WGS sequence"/>
</dbReference>
<comment type="caution">
    <text evidence="1">The sequence shown here is derived from an EMBL/GenBank/DDBJ whole genome shotgun (WGS) entry which is preliminary data.</text>
</comment>
<organism evidence="1 2">
    <name type="scientific">Aromia moschata</name>
    <dbReference type="NCBI Taxonomy" id="1265417"/>
    <lineage>
        <taxon>Eukaryota</taxon>
        <taxon>Metazoa</taxon>
        <taxon>Ecdysozoa</taxon>
        <taxon>Arthropoda</taxon>
        <taxon>Hexapoda</taxon>
        <taxon>Insecta</taxon>
        <taxon>Pterygota</taxon>
        <taxon>Neoptera</taxon>
        <taxon>Endopterygota</taxon>
        <taxon>Coleoptera</taxon>
        <taxon>Polyphaga</taxon>
        <taxon>Cucujiformia</taxon>
        <taxon>Chrysomeloidea</taxon>
        <taxon>Cerambycidae</taxon>
        <taxon>Cerambycinae</taxon>
        <taxon>Callichromatini</taxon>
        <taxon>Aromia</taxon>
    </lineage>
</organism>
<sequence>MRENRVPKSCTLPKKGQVAKTKKRGDIVSNIDKEDGIILVKWMDNTCHGVNPTIQVKRYSQAEKKIVQVPQPRLIAEYNRCMVPLTKVQFRREISRVYLTKFCVAPKGAGKQTTARSSVTLNRVSDNLRYDRLDHLLTYIPNNKSRRCAGEGCITSTRTMCIKCDVGLCLQ</sequence>
<feature type="non-terminal residue" evidence="1">
    <location>
        <position position="171"/>
    </location>
</feature>
<keyword evidence="2" id="KW-1185">Reference proteome</keyword>
<protein>
    <recommendedName>
        <fullName evidence="3">PiggyBac transposable element-derived protein domain-containing protein</fullName>
    </recommendedName>
</protein>
<accession>A0AAV8YIT8</accession>